<dbReference type="InterPro" id="IPR013078">
    <property type="entry name" value="His_Pase_superF_clade-1"/>
</dbReference>
<dbReference type="EMBL" id="FWXH01000003">
    <property type="protein sequence ID" value="SMC22178.1"/>
    <property type="molecule type" value="Genomic_DNA"/>
</dbReference>
<name>A0A1W1XEX8_9CLOT</name>
<dbReference type="RefSeq" id="WP_084115044.1">
    <property type="nucleotide sequence ID" value="NZ_FWXH01000003.1"/>
</dbReference>
<dbReference type="Gene3D" id="3.40.50.1240">
    <property type="entry name" value="Phosphoglycerate mutase-like"/>
    <property type="match status" value="1"/>
</dbReference>
<dbReference type="AlphaFoldDB" id="A0A1W1XEX8"/>
<dbReference type="InterPro" id="IPR029033">
    <property type="entry name" value="His_PPase_superfam"/>
</dbReference>
<evidence type="ECO:0000256" key="1">
    <source>
        <dbReference type="PIRSR" id="PIRSR613078-2"/>
    </source>
</evidence>
<gene>
    <name evidence="2" type="ORF">SAMN02745134_01573</name>
</gene>
<reference evidence="2 3" key="1">
    <citation type="submission" date="2017-04" db="EMBL/GenBank/DDBJ databases">
        <authorList>
            <person name="Afonso C.L."/>
            <person name="Miller P.J."/>
            <person name="Scott M.A."/>
            <person name="Spackman E."/>
            <person name="Goraichik I."/>
            <person name="Dimitrov K.M."/>
            <person name="Suarez D.L."/>
            <person name="Swayne D.E."/>
        </authorList>
    </citation>
    <scope>NUCLEOTIDE SEQUENCE [LARGE SCALE GENOMIC DNA]</scope>
    <source>
        <strain evidence="2 3">DSM 12555</strain>
    </source>
</reference>
<dbReference type="GO" id="GO:0005737">
    <property type="term" value="C:cytoplasm"/>
    <property type="evidence" value="ECO:0007669"/>
    <property type="project" value="TreeGrafter"/>
</dbReference>
<dbReference type="Proteomes" id="UP000192468">
    <property type="component" value="Unassembled WGS sequence"/>
</dbReference>
<protein>
    <submittedName>
        <fullName evidence="2">2,3-bisphosphoglycerate-dependent phosphoglycerate mutase</fullName>
    </submittedName>
</protein>
<organism evidence="2 3">
    <name type="scientific">Clostridium acidisoli DSM 12555</name>
    <dbReference type="NCBI Taxonomy" id="1121291"/>
    <lineage>
        <taxon>Bacteria</taxon>
        <taxon>Bacillati</taxon>
        <taxon>Bacillota</taxon>
        <taxon>Clostridia</taxon>
        <taxon>Eubacteriales</taxon>
        <taxon>Clostridiaceae</taxon>
        <taxon>Clostridium</taxon>
    </lineage>
</organism>
<dbReference type="SMART" id="SM00855">
    <property type="entry name" value="PGAM"/>
    <property type="match status" value="1"/>
</dbReference>
<dbReference type="PANTHER" id="PTHR48100">
    <property type="entry name" value="BROAD-SPECIFICITY PHOSPHATASE YOR283W-RELATED"/>
    <property type="match status" value="1"/>
</dbReference>
<sequence length="167" mass="19546">MKTVVYFIRHAEPDYSVHDDASRPLTDKGKKDALKVATYFKDKEIEVALSSPYRRAIDTIKPFVETSNMKVELVEDFRERKVDSCWIDDFHGFSQRQWEDFNFKLSDGECLNEVQERNIKALKKVLKKFYGKKIVIGTHGTALSTIINYYESAFGYKDFNEIRLLMP</sequence>
<accession>A0A1W1XEX8</accession>
<dbReference type="PANTHER" id="PTHR48100:SF59">
    <property type="entry name" value="ADENOSYLCOBALAMIN_ALPHA-RIBAZOLE PHOSPHATASE"/>
    <property type="match status" value="1"/>
</dbReference>
<dbReference type="STRING" id="1121291.SAMN02745134_01573"/>
<proteinExistence type="predicted"/>
<dbReference type="SUPFAM" id="SSF53254">
    <property type="entry name" value="Phosphoglycerate mutase-like"/>
    <property type="match status" value="1"/>
</dbReference>
<dbReference type="OrthoDB" id="9781415at2"/>
<evidence type="ECO:0000313" key="3">
    <source>
        <dbReference type="Proteomes" id="UP000192468"/>
    </source>
</evidence>
<dbReference type="GO" id="GO:0016791">
    <property type="term" value="F:phosphatase activity"/>
    <property type="evidence" value="ECO:0007669"/>
    <property type="project" value="TreeGrafter"/>
</dbReference>
<dbReference type="Pfam" id="PF00300">
    <property type="entry name" value="His_Phos_1"/>
    <property type="match status" value="1"/>
</dbReference>
<evidence type="ECO:0000313" key="2">
    <source>
        <dbReference type="EMBL" id="SMC22178.1"/>
    </source>
</evidence>
<dbReference type="InterPro" id="IPR050275">
    <property type="entry name" value="PGM_Phosphatase"/>
</dbReference>
<keyword evidence="3" id="KW-1185">Reference proteome</keyword>
<dbReference type="CDD" id="cd07067">
    <property type="entry name" value="HP_PGM_like"/>
    <property type="match status" value="1"/>
</dbReference>
<feature type="binding site" evidence="1">
    <location>
        <position position="55"/>
    </location>
    <ligand>
        <name>substrate</name>
    </ligand>
</feature>